<accession>A0A897N6U3</accession>
<dbReference type="AlphaFoldDB" id="A0A897N6U3"/>
<dbReference type="EMBL" id="CP064787">
    <property type="protein sequence ID" value="QSG06769.1"/>
    <property type="molecule type" value="Genomic_DNA"/>
</dbReference>
<gene>
    <name evidence="1" type="ORF">HSR121_2448</name>
</gene>
<evidence type="ECO:0000313" key="1">
    <source>
        <dbReference type="EMBL" id="QSG06769.1"/>
    </source>
</evidence>
<organism evidence="1 2">
    <name type="scientific">Halapricum desulfuricans</name>
    <dbReference type="NCBI Taxonomy" id="2841257"/>
    <lineage>
        <taxon>Archaea</taxon>
        <taxon>Methanobacteriati</taxon>
        <taxon>Methanobacteriota</taxon>
        <taxon>Stenosarchaea group</taxon>
        <taxon>Halobacteria</taxon>
        <taxon>Halobacteriales</taxon>
        <taxon>Haloarculaceae</taxon>
        <taxon>Halapricum</taxon>
    </lineage>
</organism>
<protein>
    <submittedName>
        <fullName evidence="1">Uncharacterized protein</fullName>
    </submittedName>
</protein>
<sequence>MGSSVAVSYACRRDRFDDRPTRPADHSRATAMFCILLPQVGHTK</sequence>
<proteinExistence type="predicted"/>
<evidence type="ECO:0000313" key="2">
    <source>
        <dbReference type="Proteomes" id="UP000663525"/>
    </source>
</evidence>
<name>A0A897N6U3_9EURY</name>
<reference evidence="1" key="1">
    <citation type="submission" date="2020-11" db="EMBL/GenBank/DDBJ databases">
        <title>Carbohydrate-dependent, anaerobic sulfur respiration: A novel catabolism in halophilic archaea.</title>
        <authorList>
            <person name="Sorokin D.Y."/>
            <person name="Messina E."/>
            <person name="Smedile F."/>
            <person name="La Cono V."/>
            <person name="Hallsworth J.E."/>
            <person name="Yakimov M.M."/>
        </authorList>
    </citation>
    <scope>NUCLEOTIDE SEQUENCE</scope>
    <source>
        <strain evidence="1">HSR12-1</strain>
    </source>
</reference>
<dbReference type="Proteomes" id="UP000663525">
    <property type="component" value="Chromosome"/>
</dbReference>